<proteinExistence type="predicted"/>
<dbReference type="PANTHER" id="PTHR36836:SF1">
    <property type="entry name" value="COLANIC ACID BIOSYNTHESIS PROTEIN WCAK"/>
    <property type="match status" value="1"/>
</dbReference>
<dbReference type="RefSeq" id="WP_184088175.1">
    <property type="nucleotide sequence ID" value="NZ_JACHIJ010000006.1"/>
</dbReference>
<dbReference type="Pfam" id="PF04230">
    <property type="entry name" value="PS_pyruv_trans"/>
    <property type="match status" value="1"/>
</dbReference>
<protein>
    <submittedName>
        <fullName evidence="2">Polysaccharide pyruvyl transferase WcaK-like protein</fullName>
    </submittedName>
</protein>
<sequence length="399" mass="43358">MARDLANRFFLYGYYGQENLGDDLLLFSAITGICEICPGARFMVRSGGPIRGLDKIEASVEPVNVDNILADQSKGKVRRAVETLLAYRRCFRKCSWLIFGGGTLFHERKSVAPLVLLALICLLARLMGLKVAALGVGVAELKSPLGRFALRVIVMTSELFAVRDNLAYAECEKAGSGRRVMLTGDLVFGLKPQLRLGARDAIPPPVSPARHVALSINPWLLHDVAESQKQFEILAEAVSILAGRGWSVSLLAFHNADDGASDHNLLDVIRTSIPADRRSLVREFVLAADADILTDVFSSIDLHCGMRFHGHVLAAMYEKRFVGISADNKVDAICRLFGMPVLPLGAFDADGLIEAIDSALGLKINTKVLEMSVLNARQNFTALSSLVSPAYEHADAQSV</sequence>
<gene>
    <name evidence="2" type="ORF">HNQ36_004228</name>
</gene>
<feature type="domain" description="Polysaccharide pyruvyl transferase" evidence="1">
    <location>
        <begin position="19"/>
        <end position="328"/>
    </location>
</feature>
<dbReference type="PANTHER" id="PTHR36836">
    <property type="entry name" value="COLANIC ACID BIOSYNTHESIS PROTEIN WCAK"/>
    <property type="match status" value="1"/>
</dbReference>
<dbReference type="Proteomes" id="UP000521227">
    <property type="component" value="Unassembled WGS sequence"/>
</dbReference>
<evidence type="ECO:0000313" key="2">
    <source>
        <dbReference type="EMBL" id="MBB5054226.1"/>
    </source>
</evidence>
<evidence type="ECO:0000313" key="3">
    <source>
        <dbReference type="Proteomes" id="UP000521227"/>
    </source>
</evidence>
<reference evidence="2 3" key="1">
    <citation type="submission" date="2020-08" db="EMBL/GenBank/DDBJ databases">
        <title>Genomic Encyclopedia of Type Strains, Phase IV (KMG-IV): sequencing the most valuable type-strain genomes for metagenomic binning, comparative biology and taxonomic classification.</title>
        <authorList>
            <person name="Goeker M."/>
        </authorList>
    </citation>
    <scope>NUCLEOTIDE SEQUENCE [LARGE SCALE GENOMIC DNA]</scope>
    <source>
        <strain evidence="2 3">DSM 17498</strain>
    </source>
</reference>
<dbReference type="AlphaFoldDB" id="A0A840NC25"/>
<dbReference type="InterPro" id="IPR007345">
    <property type="entry name" value="Polysacch_pyruvyl_Trfase"/>
</dbReference>
<dbReference type="GO" id="GO:0016740">
    <property type="term" value="F:transferase activity"/>
    <property type="evidence" value="ECO:0007669"/>
    <property type="project" value="UniProtKB-KW"/>
</dbReference>
<accession>A0A840NC25</accession>
<dbReference type="EMBL" id="JACHIJ010000006">
    <property type="protein sequence ID" value="MBB5054226.1"/>
    <property type="molecule type" value="Genomic_DNA"/>
</dbReference>
<evidence type="ECO:0000259" key="1">
    <source>
        <dbReference type="Pfam" id="PF04230"/>
    </source>
</evidence>
<keyword evidence="2" id="KW-0808">Transferase</keyword>
<comment type="caution">
    <text evidence="2">The sequence shown here is derived from an EMBL/GenBank/DDBJ whole genome shotgun (WGS) entry which is preliminary data.</text>
</comment>
<organism evidence="2 3">
    <name type="scientific">Afipia massiliensis</name>
    <dbReference type="NCBI Taxonomy" id="211460"/>
    <lineage>
        <taxon>Bacteria</taxon>
        <taxon>Pseudomonadati</taxon>
        <taxon>Pseudomonadota</taxon>
        <taxon>Alphaproteobacteria</taxon>
        <taxon>Hyphomicrobiales</taxon>
        <taxon>Nitrobacteraceae</taxon>
        <taxon>Afipia</taxon>
    </lineage>
</organism>
<name>A0A840NC25_9BRAD</name>